<evidence type="ECO:0000256" key="3">
    <source>
        <dbReference type="ARBA" id="ARBA00022692"/>
    </source>
</evidence>
<feature type="non-terminal residue" evidence="8">
    <location>
        <position position="218"/>
    </location>
</feature>
<accession>A0A099YU97</accession>
<dbReference type="Proteomes" id="UP000053641">
    <property type="component" value="Unassembled WGS sequence"/>
</dbReference>
<dbReference type="Pfam" id="PF03006">
    <property type="entry name" value="HlyIII"/>
    <property type="match status" value="1"/>
</dbReference>
<dbReference type="GO" id="GO:0046872">
    <property type="term" value="F:metal ion binding"/>
    <property type="evidence" value="ECO:0007669"/>
    <property type="project" value="UniProtKB-KW"/>
</dbReference>
<feature type="signal peptide" evidence="7">
    <location>
        <begin position="1"/>
        <end position="21"/>
    </location>
</feature>
<evidence type="ECO:0000256" key="5">
    <source>
        <dbReference type="ARBA" id="ARBA00023136"/>
    </source>
</evidence>
<keyword evidence="5" id="KW-0472">Membrane</keyword>
<evidence type="ECO:0000256" key="7">
    <source>
        <dbReference type="SAM" id="SignalP"/>
    </source>
</evidence>
<dbReference type="PANTHER" id="PTHR20855:SF38">
    <property type="entry name" value="MEMBRANE PROGESTIN RECEPTOR GAMMA"/>
    <property type="match status" value="1"/>
</dbReference>
<comment type="similarity">
    <text evidence="2">Belongs to the ADIPOR family.</text>
</comment>
<feature type="non-terminal residue" evidence="8">
    <location>
        <position position="1"/>
    </location>
</feature>
<protein>
    <submittedName>
        <fullName evidence="8">Membrane progestin receptor gamma-B</fullName>
    </submittedName>
</protein>
<dbReference type="GO" id="GO:0038023">
    <property type="term" value="F:signaling receptor activity"/>
    <property type="evidence" value="ECO:0007669"/>
    <property type="project" value="TreeGrafter"/>
</dbReference>
<evidence type="ECO:0000256" key="4">
    <source>
        <dbReference type="ARBA" id="ARBA00022989"/>
    </source>
</evidence>
<name>A0A099YU97_TINGU</name>
<dbReference type="GO" id="GO:0016020">
    <property type="term" value="C:membrane"/>
    <property type="evidence" value="ECO:0007669"/>
    <property type="project" value="UniProtKB-SubCell"/>
</dbReference>
<dbReference type="PANTHER" id="PTHR20855">
    <property type="entry name" value="ADIPOR/PROGESTIN RECEPTOR-RELATED"/>
    <property type="match status" value="1"/>
</dbReference>
<keyword evidence="8" id="KW-0675">Receptor</keyword>
<dbReference type="AlphaFoldDB" id="A0A099YU97"/>
<dbReference type="InterPro" id="IPR004254">
    <property type="entry name" value="AdipoR/HlyIII-related"/>
</dbReference>
<gene>
    <name evidence="8" type="ORF">N309_02053</name>
</gene>
<evidence type="ECO:0000256" key="1">
    <source>
        <dbReference type="ARBA" id="ARBA00004141"/>
    </source>
</evidence>
<evidence type="ECO:0000313" key="8">
    <source>
        <dbReference type="EMBL" id="KGL72911.1"/>
    </source>
</evidence>
<evidence type="ECO:0000256" key="6">
    <source>
        <dbReference type="PIRSR" id="PIRSR604254-1"/>
    </source>
</evidence>
<keyword evidence="3" id="KW-0812">Transmembrane</keyword>
<feature type="binding site" evidence="6">
    <location>
        <position position="24"/>
    </location>
    <ligand>
        <name>Zn(2+)</name>
        <dbReference type="ChEBI" id="CHEBI:29105"/>
    </ligand>
</feature>
<sequence length="218" mass="23867">PHAWPFVTYLVSCCLYPLASSCAHMFSTMSGRTRHLCYFLDYAALGTYSLGEGSARVPGSFLRGCICSCHRNPTPFALQKTRKSLAVFEDRFLEPARPRLSKAARTLAFAYPYVFDSIPLFYRVRSRRGAGKTLGKTHPHGGFKYKIPAGRDLGIFSWHSHQLFHVCGVLGTHFQMEAIRVDMAQRHGGIPANSALQSLVPMGIGAAAALGIVALCSA</sequence>
<evidence type="ECO:0000313" key="9">
    <source>
        <dbReference type="Proteomes" id="UP000053641"/>
    </source>
</evidence>
<keyword evidence="6" id="KW-0862">Zinc</keyword>
<keyword evidence="9" id="KW-1185">Reference proteome</keyword>
<keyword evidence="6" id="KW-0479">Metal-binding</keyword>
<keyword evidence="4" id="KW-1133">Transmembrane helix</keyword>
<keyword evidence="7" id="KW-0732">Signal</keyword>
<organism evidence="8 9">
    <name type="scientific">Tinamus guttatus</name>
    <name type="common">White-throated tinamou</name>
    <dbReference type="NCBI Taxonomy" id="94827"/>
    <lineage>
        <taxon>Eukaryota</taxon>
        <taxon>Metazoa</taxon>
        <taxon>Chordata</taxon>
        <taxon>Craniata</taxon>
        <taxon>Vertebrata</taxon>
        <taxon>Euteleostomi</taxon>
        <taxon>Archelosauria</taxon>
        <taxon>Archosauria</taxon>
        <taxon>Dinosauria</taxon>
        <taxon>Saurischia</taxon>
        <taxon>Theropoda</taxon>
        <taxon>Coelurosauria</taxon>
        <taxon>Aves</taxon>
        <taxon>Palaeognathae</taxon>
        <taxon>Tinamiformes</taxon>
        <taxon>Tinamidae</taxon>
        <taxon>Tinamus</taxon>
    </lineage>
</organism>
<proteinExistence type="inferred from homology"/>
<reference evidence="8 9" key="1">
    <citation type="submission" date="2014-06" db="EMBL/GenBank/DDBJ databases">
        <title>Genome evolution of avian class.</title>
        <authorList>
            <person name="Zhang G."/>
            <person name="Li C."/>
        </authorList>
    </citation>
    <scope>NUCLEOTIDE SEQUENCE [LARGE SCALE GENOMIC DNA]</scope>
    <source>
        <strain evidence="8">BGI_N309</strain>
    </source>
</reference>
<comment type="subcellular location">
    <subcellularLocation>
        <location evidence="1">Membrane</location>
        <topology evidence="1">Multi-pass membrane protein</topology>
    </subcellularLocation>
</comment>
<feature type="chain" id="PRO_5001957505" evidence="7">
    <location>
        <begin position="22"/>
        <end position="218"/>
    </location>
</feature>
<dbReference type="EMBL" id="KL885466">
    <property type="protein sequence ID" value="KGL72911.1"/>
    <property type="molecule type" value="Genomic_DNA"/>
</dbReference>
<evidence type="ECO:0000256" key="2">
    <source>
        <dbReference type="ARBA" id="ARBA00007018"/>
    </source>
</evidence>
<dbReference type="STRING" id="94827.A0A099YU97"/>